<dbReference type="EMBL" id="BKCF01000004">
    <property type="protein sequence ID" value="GEQ86858.1"/>
    <property type="molecule type" value="Genomic_DNA"/>
</dbReference>
<dbReference type="OrthoDB" id="327939at2"/>
<keyword evidence="4 5" id="KW-0472">Membrane</keyword>
<feature type="transmembrane region" description="Helical" evidence="5">
    <location>
        <begin position="96"/>
        <end position="113"/>
    </location>
</feature>
<organism evidence="7 8">
    <name type="scientific">Patiriisocius marinistellae</name>
    <dbReference type="NCBI Taxonomy" id="2494560"/>
    <lineage>
        <taxon>Bacteria</taxon>
        <taxon>Pseudomonadati</taxon>
        <taxon>Bacteroidota</taxon>
        <taxon>Flavobacteriia</taxon>
        <taxon>Flavobacteriales</taxon>
        <taxon>Flavobacteriaceae</taxon>
        <taxon>Patiriisocius</taxon>
    </lineage>
</organism>
<dbReference type="PANTHER" id="PTHR36974:SF1">
    <property type="entry name" value="DOXX FAMILY MEMBRANE PROTEIN"/>
    <property type="match status" value="1"/>
</dbReference>
<accession>A0A5J4FZJ8</accession>
<feature type="transmembrane region" description="Helical" evidence="5">
    <location>
        <begin position="6"/>
        <end position="21"/>
    </location>
</feature>
<proteinExistence type="predicted"/>
<dbReference type="RefSeq" id="WP_151894770.1">
    <property type="nucleotide sequence ID" value="NZ_BKCF01000004.1"/>
</dbReference>
<dbReference type="InterPro" id="IPR009908">
    <property type="entry name" value="Methylamine_util_MauE"/>
</dbReference>
<dbReference type="PANTHER" id="PTHR36974">
    <property type="entry name" value="MEMBRANE PROTEIN-RELATED"/>
    <property type="match status" value="1"/>
</dbReference>
<evidence type="ECO:0000256" key="2">
    <source>
        <dbReference type="ARBA" id="ARBA00022692"/>
    </source>
</evidence>
<comment type="caution">
    <text evidence="7">The sequence shown here is derived from an EMBL/GenBank/DDBJ whole genome shotgun (WGS) entry which is preliminary data.</text>
</comment>
<keyword evidence="3 5" id="KW-1133">Transmembrane helix</keyword>
<name>A0A5J4FZJ8_9FLAO</name>
<evidence type="ECO:0000313" key="8">
    <source>
        <dbReference type="Proteomes" id="UP000326994"/>
    </source>
</evidence>
<evidence type="ECO:0000256" key="1">
    <source>
        <dbReference type="ARBA" id="ARBA00004141"/>
    </source>
</evidence>
<dbReference type="AlphaFoldDB" id="A0A5J4FZJ8"/>
<feature type="transmembrane region" description="Helical" evidence="5">
    <location>
        <begin position="41"/>
        <end position="58"/>
    </location>
</feature>
<dbReference type="GO" id="GO:0030416">
    <property type="term" value="P:methylamine metabolic process"/>
    <property type="evidence" value="ECO:0007669"/>
    <property type="project" value="InterPro"/>
</dbReference>
<dbReference type="Proteomes" id="UP000326994">
    <property type="component" value="Unassembled WGS sequence"/>
</dbReference>
<dbReference type="Pfam" id="PF07291">
    <property type="entry name" value="MauE"/>
    <property type="match status" value="1"/>
</dbReference>
<sequence length="116" mass="13392">MLPWHQYLFGLIFIIAGANHFRAPKIYERIMPPYIPQPKLMVLLSGIAEMLGGLLLLNSDTQSVGAWGIIAMLIVFFTVHIYMLQNEKAAMKLPKWVLILRLPLQFALIYWAYLYV</sequence>
<feature type="transmembrane region" description="Helical" evidence="5">
    <location>
        <begin position="64"/>
        <end position="84"/>
    </location>
</feature>
<evidence type="ECO:0000256" key="4">
    <source>
        <dbReference type="ARBA" id="ARBA00023136"/>
    </source>
</evidence>
<evidence type="ECO:0000256" key="5">
    <source>
        <dbReference type="SAM" id="Phobius"/>
    </source>
</evidence>
<protein>
    <recommendedName>
        <fullName evidence="6">Methylamine utilisation protein MauE domain-containing protein</fullName>
    </recommendedName>
</protein>
<evidence type="ECO:0000256" key="3">
    <source>
        <dbReference type="ARBA" id="ARBA00022989"/>
    </source>
</evidence>
<reference evidence="7 8" key="1">
    <citation type="submission" date="2019-08" db="EMBL/GenBank/DDBJ databases">
        <title>Ulvibacter marinistellae sp. nov., isolated from a starfish, Patiria pectinifera.</title>
        <authorList>
            <person name="Kawano K."/>
            <person name="Ushijima N."/>
            <person name="Kihara M."/>
            <person name="Itoh H."/>
        </authorList>
    </citation>
    <scope>NUCLEOTIDE SEQUENCE [LARGE SCALE GENOMIC DNA]</scope>
    <source>
        <strain evidence="7 8">KK4</strain>
    </source>
</reference>
<dbReference type="GO" id="GO:0016020">
    <property type="term" value="C:membrane"/>
    <property type="evidence" value="ECO:0007669"/>
    <property type="project" value="UniProtKB-SubCell"/>
</dbReference>
<gene>
    <name evidence="7" type="ORF">ULMS_23660</name>
</gene>
<evidence type="ECO:0000313" key="7">
    <source>
        <dbReference type="EMBL" id="GEQ86858.1"/>
    </source>
</evidence>
<keyword evidence="2 5" id="KW-0812">Transmembrane</keyword>
<feature type="domain" description="Methylamine utilisation protein MauE" evidence="6">
    <location>
        <begin position="6"/>
        <end position="87"/>
    </location>
</feature>
<keyword evidence="8" id="KW-1185">Reference proteome</keyword>
<evidence type="ECO:0000259" key="6">
    <source>
        <dbReference type="Pfam" id="PF07291"/>
    </source>
</evidence>
<comment type="subcellular location">
    <subcellularLocation>
        <location evidence="1">Membrane</location>
        <topology evidence="1">Multi-pass membrane protein</topology>
    </subcellularLocation>
</comment>